<dbReference type="PANTHER" id="PTHR11434:SF16">
    <property type="entry name" value="NADH-UBIQUINONE OXIDOREDUCTASE CHAIN 4L"/>
    <property type="match status" value="1"/>
</dbReference>
<dbReference type="NCBIfam" id="NF004320">
    <property type="entry name" value="PRK05715.1-2"/>
    <property type="match status" value="1"/>
</dbReference>
<dbReference type="InterPro" id="IPR001133">
    <property type="entry name" value="NADH_UbQ_OxRdtase_chain4L/K"/>
</dbReference>
<dbReference type="GO" id="GO:0050136">
    <property type="term" value="F:NADH dehydrogenase (quinone) (non-electrogenic) activity"/>
    <property type="evidence" value="ECO:0007669"/>
    <property type="project" value="UniProtKB-UniRule"/>
</dbReference>
<comment type="subunit">
    <text evidence="7">NDH-1 is composed of 14 different subunits. Subunits NuoA, H, J, K, L, M, N constitute the membrane sector of the complex.</text>
</comment>
<accession>A0A7W3P4K0</accession>
<evidence type="ECO:0000256" key="6">
    <source>
        <dbReference type="ARBA" id="ARBA00023136"/>
    </source>
</evidence>
<keyword evidence="6 7" id="KW-0472">Membrane</keyword>
<comment type="catalytic activity">
    <reaction evidence="7">
        <text>a quinone + NADH + 5 H(+)(in) = a quinol + NAD(+) + 4 H(+)(out)</text>
        <dbReference type="Rhea" id="RHEA:57888"/>
        <dbReference type="ChEBI" id="CHEBI:15378"/>
        <dbReference type="ChEBI" id="CHEBI:24646"/>
        <dbReference type="ChEBI" id="CHEBI:57540"/>
        <dbReference type="ChEBI" id="CHEBI:57945"/>
        <dbReference type="ChEBI" id="CHEBI:132124"/>
    </reaction>
</comment>
<dbReference type="GO" id="GO:0005886">
    <property type="term" value="C:plasma membrane"/>
    <property type="evidence" value="ECO:0007669"/>
    <property type="project" value="UniProtKB-SubCell"/>
</dbReference>
<dbReference type="GO" id="GO:0030964">
    <property type="term" value="C:NADH dehydrogenase complex"/>
    <property type="evidence" value="ECO:0007669"/>
    <property type="project" value="TreeGrafter"/>
</dbReference>
<name>A0A7W3P4K0_9ACTN</name>
<comment type="caution">
    <text evidence="8">The sequence shown here is derived from an EMBL/GenBank/DDBJ whole genome shotgun (WGS) entry which is preliminary data.</text>
</comment>
<evidence type="ECO:0000313" key="9">
    <source>
        <dbReference type="Proteomes" id="UP000523079"/>
    </source>
</evidence>
<evidence type="ECO:0000313" key="8">
    <source>
        <dbReference type="EMBL" id="MBA8792885.1"/>
    </source>
</evidence>
<dbReference type="Gene3D" id="1.10.287.3510">
    <property type="match status" value="1"/>
</dbReference>
<evidence type="ECO:0000256" key="7">
    <source>
        <dbReference type="HAMAP-Rule" id="MF_01456"/>
    </source>
</evidence>
<dbReference type="Pfam" id="PF00420">
    <property type="entry name" value="Oxidored_q2"/>
    <property type="match status" value="1"/>
</dbReference>
<keyword evidence="7" id="KW-0874">Quinone</keyword>
<dbReference type="HAMAP" id="MF_01456">
    <property type="entry name" value="NDH1_NuoK"/>
    <property type="match status" value="1"/>
</dbReference>
<keyword evidence="4 7" id="KW-0812">Transmembrane</keyword>
<comment type="subcellular location">
    <subcellularLocation>
        <location evidence="7">Cell membrane</location>
        <topology evidence="7">Multi-pass membrane protein</topology>
    </subcellularLocation>
    <subcellularLocation>
        <location evidence="1">Membrane</location>
        <topology evidence="1">Multi-pass membrane protein</topology>
    </subcellularLocation>
</comment>
<dbReference type="GO" id="GO:0042773">
    <property type="term" value="P:ATP synthesis coupled electron transport"/>
    <property type="evidence" value="ECO:0007669"/>
    <property type="project" value="InterPro"/>
</dbReference>
<dbReference type="InterPro" id="IPR039428">
    <property type="entry name" value="NUOK/Mnh_C1-like"/>
</dbReference>
<keyword evidence="7" id="KW-1003">Cell membrane</keyword>
<keyword evidence="5 7" id="KW-1133">Transmembrane helix</keyword>
<evidence type="ECO:0000256" key="3">
    <source>
        <dbReference type="ARBA" id="ARBA00022448"/>
    </source>
</evidence>
<reference evidence="8 9" key="1">
    <citation type="submission" date="2020-07" db="EMBL/GenBank/DDBJ databases">
        <title>Sequencing the genomes of 1000 actinobacteria strains.</title>
        <authorList>
            <person name="Klenk H.-P."/>
        </authorList>
    </citation>
    <scope>NUCLEOTIDE SEQUENCE [LARGE SCALE GENOMIC DNA]</scope>
    <source>
        <strain evidence="8 9">DSM 100723</strain>
    </source>
</reference>
<dbReference type="RefSeq" id="WP_182558469.1">
    <property type="nucleotide sequence ID" value="NZ_JACGWT010000001.1"/>
</dbReference>
<evidence type="ECO:0000256" key="5">
    <source>
        <dbReference type="ARBA" id="ARBA00022989"/>
    </source>
</evidence>
<dbReference type="Proteomes" id="UP000523079">
    <property type="component" value="Unassembled WGS sequence"/>
</dbReference>
<dbReference type="PANTHER" id="PTHR11434">
    <property type="entry name" value="NADH-UBIQUINONE OXIDOREDUCTASE SUBUNIT ND4L"/>
    <property type="match status" value="1"/>
</dbReference>
<keyword evidence="3 7" id="KW-0813">Transport</keyword>
<evidence type="ECO:0000256" key="4">
    <source>
        <dbReference type="ARBA" id="ARBA00022692"/>
    </source>
</evidence>
<comment type="function">
    <text evidence="7">NDH-1 shuttles electrons from NADH, via FMN and iron-sulfur (Fe-S) centers, to quinones in the respiratory chain. The immediate electron acceptor for the enzyme in this species is believed to be a menaquinone. Couples the redox reaction to proton translocation (for every two electrons transferred, four hydrogen ions are translocated across the cytoplasmic membrane), and thus conserves the redox energy in a proton gradient.</text>
</comment>
<dbReference type="EMBL" id="JACGWT010000001">
    <property type="protein sequence ID" value="MBA8792885.1"/>
    <property type="molecule type" value="Genomic_DNA"/>
</dbReference>
<keyword evidence="9" id="KW-1185">Reference proteome</keyword>
<feature type="transmembrane region" description="Helical" evidence="7">
    <location>
        <begin position="60"/>
        <end position="83"/>
    </location>
</feature>
<dbReference type="EC" id="7.1.1.-" evidence="7"/>
<gene>
    <name evidence="7" type="primary">nuoK</name>
    <name evidence="8" type="ORF">FHX74_000479</name>
</gene>
<evidence type="ECO:0000256" key="2">
    <source>
        <dbReference type="ARBA" id="ARBA00010519"/>
    </source>
</evidence>
<feature type="transmembrane region" description="Helical" evidence="7">
    <location>
        <begin position="33"/>
        <end position="53"/>
    </location>
</feature>
<sequence>MILPLVLIVAAALFCVGLYGALSQQVVVMVMMGLELMLNAVVLAAGALWLFLAPDVSGQVLVLVVLAVMTLEMAMGFAVAVLVHRTRGSDMTDQLTDLAEDPAR</sequence>
<organism evidence="8 9">
    <name type="scientific">Microlunatus kandeliicorticis</name>
    <dbReference type="NCBI Taxonomy" id="1759536"/>
    <lineage>
        <taxon>Bacteria</taxon>
        <taxon>Bacillati</taxon>
        <taxon>Actinomycetota</taxon>
        <taxon>Actinomycetes</taxon>
        <taxon>Propionibacteriales</taxon>
        <taxon>Propionibacteriaceae</taxon>
        <taxon>Microlunatus</taxon>
    </lineage>
</organism>
<dbReference type="AlphaFoldDB" id="A0A7W3P4K0"/>
<keyword evidence="7" id="KW-0520">NAD</keyword>
<dbReference type="GO" id="GO:0048038">
    <property type="term" value="F:quinone binding"/>
    <property type="evidence" value="ECO:0007669"/>
    <property type="project" value="UniProtKB-KW"/>
</dbReference>
<evidence type="ECO:0000256" key="1">
    <source>
        <dbReference type="ARBA" id="ARBA00004141"/>
    </source>
</evidence>
<proteinExistence type="inferred from homology"/>
<protein>
    <recommendedName>
        <fullName evidence="7">NADH-quinone oxidoreductase subunit K</fullName>
        <ecNumber evidence="7">7.1.1.-</ecNumber>
    </recommendedName>
    <alternativeName>
        <fullName evidence="7">NADH dehydrogenase I subunit K</fullName>
    </alternativeName>
    <alternativeName>
        <fullName evidence="7">NDH-1 subunit K</fullName>
    </alternativeName>
</protein>
<keyword evidence="7" id="KW-1278">Translocase</keyword>
<comment type="similarity">
    <text evidence="2 7">Belongs to the complex I subunit 4L family.</text>
</comment>
<comment type="caution">
    <text evidence="7">Lacks conserved residue(s) required for the propagation of feature annotation.</text>
</comment>